<name>A0ABV8NLR4_9SPHI</name>
<dbReference type="InterPro" id="IPR002740">
    <property type="entry name" value="EVE_domain"/>
</dbReference>
<accession>A0ABV8NLR4</accession>
<dbReference type="CDD" id="cd21133">
    <property type="entry name" value="EVE"/>
    <property type="match status" value="1"/>
</dbReference>
<dbReference type="Pfam" id="PF01878">
    <property type="entry name" value="EVE"/>
    <property type="match status" value="1"/>
</dbReference>
<dbReference type="SUPFAM" id="SSF88697">
    <property type="entry name" value="PUA domain-like"/>
    <property type="match status" value="1"/>
</dbReference>
<dbReference type="Proteomes" id="UP001595792">
    <property type="component" value="Unassembled WGS sequence"/>
</dbReference>
<dbReference type="PANTHER" id="PTHR14087">
    <property type="entry name" value="THYMOCYTE NUCLEAR PROTEIN 1"/>
    <property type="match status" value="1"/>
</dbReference>
<evidence type="ECO:0000259" key="1">
    <source>
        <dbReference type="Pfam" id="PF01878"/>
    </source>
</evidence>
<dbReference type="Gene3D" id="3.10.590.10">
    <property type="entry name" value="ph1033 like domains"/>
    <property type="match status" value="1"/>
</dbReference>
<keyword evidence="3" id="KW-1185">Reference proteome</keyword>
<evidence type="ECO:0000313" key="3">
    <source>
        <dbReference type="Proteomes" id="UP001595792"/>
    </source>
</evidence>
<sequence>MEKTQYWLVKSEPFKYSWTKFNEDKRTFWDGVRNYQARNNLRDMREGDLVLFYHSNEGKNVVGIAKVVKESYQDPTTDDKNWVVVDLVPVESLKNPVSLEQIKAEESLKDISLVRQGRLSVMPLKAEEFDKILEMGS</sequence>
<proteinExistence type="predicted"/>
<dbReference type="InterPro" id="IPR015947">
    <property type="entry name" value="PUA-like_sf"/>
</dbReference>
<protein>
    <submittedName>
        <fullName evidence="2">EVE domain-containing protein</fullName>
    </submittedName>
</protein>
<feature type="domain" description="EVE" evidence="1">
    <location>
        <begin position="5"/>
        <end position="135"/>
    </location>
</feature>
<dbReference type="PANTHER" id="PTHR14087:SF7">
    <property type="entry name" value="THYMOCYTE NUCLEAR PROTEIN 1"/>
    <property type="match status" value="1"/>
</dbReference>
<dbReference type="InterPro" id="IPR052181">
    <property type="entry name" value="5hmC_binding"/>
</dbReference>
<gene>
    <name evidence="2" type="ORF">ACFOUY_09485</name>
</gene>
<dbReference type="RefSeq" id="WP_378960268.1">
    <property type="nucleotide sequence ID" value="NZ_JBHRXC010000016.1"/>
</dbReference>
<dbReference type="InterPro" id="IPR047197">
    <property type="entry name" value="THYN1-like_EVE"/>
</dbReference>
<evidence type="ECO:0000313" key="2">
    <source>
        <dbReference type="EMBL" id="MFC4196928.1"/>
    </source>
</evidence>
<reference evidence="3" key="1">
    <citation type="journal article" date="2019" name="Int. J. Syst. Evol. Microbiol.">
        <title>The Global Catalogue of Microorganisms (GCM) 10K type strain sequencing project: providing services to taxonomists for standard genome sequencing and annotation.</title>
        <authorList>
            <consortium name="The Broad Institute Genomics Platform"/>
            <consortium name="The Broad Institute Genome Sequencing Center for Infectious Disease"/>
            <person name="Wu L."/>
            <person name="Ma J."/>
        </authorList>
    </citation>
    <scope>NUCLEOTIDE SEQUENCE [LARGE SCALE GENOMIC DNA]</scope>
    <source>
        <strain evidence="3">CCM 8689</strain>
    </source>
</reference>
<dbReference type="EMBL" id="JBHSBY010000086">
    <property type="protein sequence ID" value="MFC4196928.1"/>
    <property type="molecule type" value="Genomic_DNA"/>
</dbReference>
<comment type="caution">
    <text evidence="2">The sequence shown here is derived from an EMBL/GenBank/DDBJ whole genome shotgun (WGS) entry which is preliminary data.</text>
</comment>
<organism evidence="2 3">
    <name type="scientific">Pedobacter jamesrossensis</name>
    <dbReference type="NCBI Taxonomy" id="1908238"/>
    <lineage>
        <taxon>Bacteria</taxon>
        <taxon>Pseudomonadati</taxon>
        <taxon>Bacteroidota</taxon>
        <taxon>Sphingobacteriia</taxon>
        <taxon>Sphingobacteriales</taxon>
        <taxon>Sphingobacteriaceae</taxon>
        <taxon>Pedobacter</taxon>
    </lineage>
</organism>